<dbReference type="InterPro" id="IPR017871">
    <property type="entry name" value="ABC_transporter-like_CS"/>
</dbReference>
<dbReference type="RefSeq" id="WP_129722648.1">
    <property type="nucleotide sequence ID" value="NZ_CP101808.1"/>
</dbReference>
<reference evidence="6" key="1">
    <citation type="submission" date="2022-07" db="EMBL/GenBank/DDBJ databases">
        <title>Complete genome of Mycoplasma equigenitalium type strain T37.</title>
        <authorList>
            <person name="Spergser J."/>
        </authorList>
    </citation>
    <scope>NUCLEOTIDE SEQUENCE</scope>
    <source>
        <strain evidence="6">T37</strain>
    </source>
</reference>
<proteinExistence type="inferred from homology"/>
<keyword evidence="4 6" id="KW-0067">ATP-binding</keyword>
<dbReference type="InterPro" id="IPR013563">
    <property type="entry name" value="Oligopep_ABC_C"/>
</dbReference>
<evidence type="ECO:0000256" key="3">
    <source>
        <dbReference type="ARBA" id="ARBA00022741"/>
    </source>
</evidence>
<dbReference type="Gene3D" id="3.40.50.300">
    <property type="entry name" value="P-loop containing nucleotide triphosphate hydrolases"/>
    <property type="match status" value="2"/>
</dbReference>
<feature type="domain" description="ABC transporter" evidence="5">
    <location>
        <begin position="31"/>
        <end position="377"/>
    </location>
</feature>
<dbReference type="SUPFAM" id="SSF52540">
    <property type="entry name" value="P-loop containing nucleoside triphosphate hydrolases"/>
    <property type="match status" value="1"/>
</dbReference>
<protein>
    <submittedName>
        <fullName evidence="6">ABC transporter ATP-binding protein</fullName>
    </submittedName>
</protein>
<organism evidence="6 7">
    <name type="scientific">Mycoplasmopsis equigenitalium</name>
    <dbReference type="NCBI Taxonomy" id="114883"/>
    <lineage>
        <taxon>Bacteria</taxon>
        <taxon>Bacillati</taxon>
        <taxon>Mycoplasmatota</taxon>
        <taxon>Mycoplasmoidales</taxon>
        <taxon>Metamycoplasmataceae</taxon>
        <taxon>Mycoplasmopsis</taxon>
    </lineage>
</organism>
<dbReference type="InterPro" id="IPR027417">
    <property type="entry name" value="P-loop_NTPase"/>
</dbReference>
<sequence>MFKKKNVYRYVPKNIEKAIDFYPEKTPYISIRNLDVYYGRGNKAFQALKDINLNIYEGEVVGLVGESGSGKSTLGRTLIGLVGHQHGEIKINDLILPKRIGFSFNNLFKFKKFKEYRNLRDFMVNKVQMIFQDPANSLNPNKNIYSVISEGLNNISNLDIIYIYNFDEKTVDMLYEAVNEHYDPKSDFVLKMAQFKPALRSELIQDKDVYSFILDFAETITNQKDKEFLTSFVEERSKRRAYDIKKSKAFKKEELIIDVINSVGLDESILKRYPLEFSGGQQQRIGISRSLVVRPKILIADEPISALDVSIQAQVINIFNDLKEKLDLTIIFIAHDLRMVEYISDRIVVMNQGRVLEMGPTEEIIKNYLHPYTKSLMDAVPSIDSEKGSLLGYRYSPLIHNYTKEIQPEWIDLGNKHFVLATPEEVEKWKEGKYEEI</sequence>
<dbReference type="Pfam" id="PF08352">
    <property type="entry name" value="oligo_HPY"/>
    <property type="match status" value="1"/>
</dbReference>
<dbReference type="PANTHER" id="PTHR43776:SF7">
    <property type="entry name" value="D,D-DIPEPTIDE TRANSPORT ATP-BINDING PROTEIN DDPF-RELATED"/>
    <property type="match status" value="1"/>
</dbReference>
<dbReference type="PROSITE" id="PS00211">
    <property type="entry name" value="ABC_TRANSPORTER_1"/>
    <property type="match status" value="1"/>
</dbReference>
<dbReference type="InterPro" id="IPR050319">
    <property type="entry name" value="ABC_transp_ATP-bind"/>
</dbReference>
<dbReference type="GO" id="GO:0005524">
    <property type="term" value="F:ATP binding"/>
    <property type="evidence" value="ECO:0007669"/>
    <property type="project" value="UniProtKB-KW"/>
</dbReference>
<name>A0ABY5J361_9BACT</name>
<dbReference type="SMART" id="SM00382">
    <property type="entry name" value="AAA"/>
    <property type="match status" value="1"/>
</dbReference>
<dbReference type="Pfam" id="PF00005">
    <property type="entry name" value="ABC_tran"/>
    <property type="match status" value="1"/>
</dbReference>
<evidence type="ECO:0000256" key="4">
    <source>
        <dbReference type="ARBA" id="ARBA00022840"/>
    </source>
</evidence>
<keyword evidence="2" id="KW-0813">Transport</keyword>
<evidence type="ECO:0000259" key="5">
    <source>
        <dbReference type="PROSITE" id="PS50893"/>
    </source>
</evidence>
<dbReference type="InterPro" id="IPR003439">
    <property type="entry name" value="ABC_transporter-like_ATP-bd"/>
</dbReference>
<dbReference type="InterPro" id="IPR003593">
    <property type="entry name" value="AAA+_ATPase"/>
</dbReference>
<dbReference type="EMBL" id="CP101808">
    <property type="protein sequence ID" value="UUD36971.1"/>
    <property type="molecule type" value="Genomic_DNA"/>
</dbReference>
<dbReference type="PROSITE" id="PS50893">
    <property type="entry name" value="ABC_TRANSPORTER_2"/>
    <property type="match status" value="1"/>
</dbReference>
<keyword evidence="3" id="KW-0547">Nucleotide-binding</keyword>
<gene>
    <name evidence="6" type="ORF">NPA09_00090</name>
</gene>
<keyword evidence="7" id="KW-1185">Reference proteome</keyword>
<evidence type="ECO:0000256" key="2">
    <source>
        <dbReference type="ARBA" id="ARBA00022448"/>
    </source>
</evidence>
<comment type="similarity">
    <text evidence="1">Belongs to the ABC transporter superfamily.</text>
</comment>
<evidence type="ECO:0000313" key="7">
    <source>
        <dbReference type="Proteomes" id="UP001059576"/>
    </source>
</evidence>
<evidence type="ECO:0000256" key="1">
    <source>
        <dbReference type="ARBA" id="ARBA00005417"/>
    </source>
</evidence>
<dbReference type="Proteomes" id="UP001059576">
    <property type="component" value="Chromosome"/>
</dbReference>
<evidence type="ECO:0000313" key="6">
    <source>
        <dbReference type="EMBL" id="UUD36971.1"/>
    </source>
</evidence>
<accession>A0ABY5J361</accession>
<dbReference type="CDD" id="cd03257">
    <property type="entry name" value="ABC_NikE_OppD_transporters"/>
    <property type="match status" value="1"/>
</dbReference>
<dbReference type="PANTHER" id="PTHR43776">
    <property type="entry name" value="TRANSPORT ATP-BINDING PROTEIN"/>
    <property type="match status" value="1"/>
</dbReference>